<feature type="domain" description="Beta-lactamase-related" evidence="2">
    <location>
        <begin position="62"/>
        <end position="424"/>
    </location>
</feature>
<dbReference type="Proteomes" id="UP000267096">
    <property type="component" value="Unassembled WGS sequence"/>
</dbReference>
<evidence type="ECO:0000256" key="1">
    <source>
        <dbReference type="SAM" id="Phobius"/>
    </source>
</evidence>
<accession>A0A0M3JZS9</accession>
<keyword evidence="1" id="KW-0472">Membrane</keyword>
<dbReference type="OrthoDB" id="5946976at2759"/>
<dbReference type="WBParaSite" id="ASIM_0001403201-mRNA-1">
    <property type="protein sequence ID" value="ASIM_0001403201-mRNA-1"/>
    <property type="gene ID" value="ASIM_0001403201"/>
</dbReference>
<dbReference type="AlphaFoldDB" id="A0A0M3JZS9"/>
<organism evidence="5">
    <name type="scientific">Anisakis simplex</name>
    <name type="common">Herring worm</name>
    <dbReference type="NCBI Taxonomy" id="6269"/>
    <lineage>
        <taxon>Eukaryota</taxon>
        <taxon>Metazoa</taxon>
        <taxon>Ecdysozoa</taxon>
        <taxon>Nematoda</taxon>
        <taxon>Chromadorea</taxon>
        <taxon>Rhabditida</taxon>
        <taxon>Spirurina</taxon>
        <taxon>Ascaridomorpha</taxon>
        <taxon>Ascaridoidea</taxon>
        <taxon>Anisakidae</taxon>
        <taxon>Anisakis</taxon>
        <taxon>Anisakis simplex complex</taxon>
    </lineage>
</organism>
<keyword evidence="1" id="KW-1133">Transmembrane helix</keyword>
<reference evidence="5" key="1">
    <citation type="submission" date="2017-02" db="UniProtKB">
        <authorList>
            <consortium name="WormBaseParasite"/>
        </authorList>
    </citation>
    <scope>IDENTIFICATION</scope>
</reference>
<dbReference type="Gene3D" id="3.40.710.10">
    <property type="entry name" value="DD-peptidase/beta-lactamase superfamily"/>
    <property type="match status" value="1"/>
</dbReference>
<evidence type="ECO:0000259" key="2">
    <source>
        <dbReference type="Pfam" id="PF00144"/>
    </source>
</evidence>
<evidence type="ECO:0000313" key="5">
    <source>
        <dbReference type="WBParaSite" id="ASIM_0001403201-mRNA-1"/>
    </source>
</evidence>
<name>A0A0M3JZS9_ANISI</name>
<dbReference type="InterPro" id="IPR001466">
    <property type="entry name" value="Beta-lactam-related"/>
</dbReference>
<evidence type="ECO:0000313" key="3">
    <source>
        <dbReference type="EMBL" id="VDK49760.1"/>
    </source>
</evidence>
<evidence type="ECO:0000313" key="4">
    <source>
        <dbReference type="Proteomes" id="UP000267096"/>
    </source>
</evidence>
<dbReference type="SUPFAM" id="SSF56601">
    <property type="entry name" value="beta-lactamase/transpeptidase-like"/>
    <property type="match status" value="1"/>
</dbReference>
<dbReference type="EMBL" id="UYRR01031398">
    <property type="protein sequence ID" value="VDK49760.1"/>
    <property type="molecule type" value="Genomic_DNA"/>
</dbReference>
<keyword evidence="1" id="KW-0812">Transmembrane</keyword>
<proteinExistence type="predicted"/>
<dbReference type="PANTHER" id="PTHR43319:SF2">
    <property type="entry name" value="BETA-LACTAMASE-RELATED DOMAIN-CONTAINING PROTEIN"/>
    <property type="match status" value="1"/>
</dbReference>
<dbReference type="InterPro" id="IPR052907">
    <property type="entry name" value="Beta-lactamase/esterase"/>
</dbReference>
<feature type="transmembrane region" description="Helical" evidence="1">
    <location>
        <begin position="7"/>
        <end position="25"/>
    </location>
</feature>
<dbReference type="Pfam" id="PF00144">
    <property type="entry name" value="Beta-lactamase"/>
    <property type="match status" value="1"/>
</dbReference>
<protein>
    <submittedName>
        <fullName evidence="5">Beta-lactamase domain-containing protein</fullName>
    </submittedName>
</protein>
<dbReference type="PANTHER" id="PTHR43319">
    <property type="entry name" value="BETA-LACTAMASE-RELATED"/>
    <property type="match status" value="1"/>
</dbReference>
<gene>
    <name evidence="3" type="ORF">ASIM_LOCUS13460</name>
</gene>
<dbReference type="InterPro" id="IPR012338">
    <property type="entry name" value="Beta-lactam/transpept-like"/>
</dbReference>
<sequence>MAITRNAIGIVIISVLIYLIQQNLYTRLPLHTDGEVIDNRYKRVFDAFKYYLTITVALSLLSKNFEDGWEHDGAALAVYQHGKILVDIWGGYADKEAARKWNKDTITVTFSTAKSIAALCIAMLVDKKRLSYDDLVTKYWPAFGKHSKGNITIQMILSHTAGLAYTDETITPEMAADHNAMRILFENEHPKWPPGTKTGYHVYNYGWLVDQLIRASDERKRGIGQFFREEIAQKFDVDYFIGLPSKEQHRVARISRATPWNCIEEAFTDLHVLKSLRMYLWLFTDTMLRRAVSNPDWLQAIFHITLNNPDYQRLEQAAALGIGNARSLGKVFSLISSNQLFSKTTLKRINRVIVNETDILLNERIAKGNGMFFFDVHRAGTKYAFGHTGHGCQQITYDPVNDLTIAYVTNGLKIGLYKHCRTYARLHQAVYDVLENVPLSAS</sequence>
<keyword evidence="4" id="KW-1185">Reference proteome</keyword>
<reference evidence="3 4" key="2">
    <citation type="submission" date="2018-11" db="EMBL/GenBank/DDBJ databases">
        <authorList>
            <consortium name="Pathogen Informatics"/>
        </authorList>
    </citation>
    <scope>NUCLEOTIDE SEQUENCE [LARGE SCALE GENOMIC DNA]</scope>
</reference>